<accession>A0A2T1GNY9</accession>
<dbReference type="AlphaFoldDB" id="A0A2T1GNY9"/>
<comment type="caution">
    <text evidence="1">The sequence shown here is derived from an EMBL/GenBank/DDBJ whole genome shotgun (WGS) entry which is preliminary data.</text>
</comment>
<dbReference type="RefSeq" id="WP_106299321.1">
    <property type="nucleotide sequence ID" value="NZ_PVWO01000002.1"/>
</dbReference>
<keyword evidence="2" id="KW-1185">Reference proteome</keyword>
<dbReference type="Proteomes" id="UP000238937">
    <property type="component" value="Unassembled WGS sequence"/>
</dbReference>
<gene>
    <name evidence="1" type="ORF">C7B77_00285</name>
</gene>
<organism evidence="1 2">
    <name type="scientific">Chamaesiphon polymorphus CCALA 037</name>
    <dbReference type="NCBI Taxonomy" id="2107692"/>
    <lineage>
        <taxon>Bacteria</taxon>
        <taxon>Bacillati</taxon>
        <taxon>Cyanobacteriota</taxon>
        <taxon>Cyanophyceae</taxon>
        <taxon>Gomontiellales</taxon>
        <taxon>Chamaesiphonaceae</taxon>
        <taxon>Chamaesiphon</taxon>
    </lineage>
</organism>
<proteinExistence type="predicted"/>
<reference evidence="1 2" key="1">
    <citation type="submission" date="2018-03" db="EMBL/GenBank/DDBJ databases">
        <title>The ancient ancestry and fast evolution of plastids.</title>
        <authorList>
            <person name="Moore K.R."/>
            <person name="Magnabosco C."/>
            <person name="Momper L."/>
            <person name="Gold D.A."/>
            <person name="Bosak T."/>
            <person name="Fournier G.P."/>
        </authorList>
    </citation>
    <scope>NUCLEOTIDE SEQUENCE [LARGE SCALE GENOMIC DNA]</scope>
    <source>
        <strain evidence="1 2">CCALA 037</strain>
    </source>
</reference>
<protein>
    <submittedName>
        <fullName evidence="1">Uncharacterized protein</fullName>
    </submittedName>
</protein>
<sequence length="107" mass="12522">MSPHPHLTYFDGDLADFRDVRLFCMIRGFQGMWQERIEHRNGKIDGTLIMVKLGDRLYRYNSPQPLDPKISQVQLGFVIRHRLNASLRYRILNSISGLYSVLMGKKL</sequence>
<dbReference type="EMBL" id="PVWO01000002">
    <property type="protein sequence ID" value="PSB59575.1"/>
    <property type="molecule type" value="Genomic_DNA"/>
</dbReference>
<name>A0A2T1GNY9_9CYAN</name>
<evidence type="ECO:0000313" key="2">
    <source>
        <dbReference type="Proteomes" id="UP000238937"/>
    </source>
</evidence>
<evidence type="ECO:0000313" key="1">
    <source>
        <dbReference type="EMBL" id="PSB59575.1"/>
    </source>
</evidence>